<proteinExistence type="predicted"/>
<dbReference type="AlphaFoldDB" id="A0A164IDW3"/>
<evidence type="ECO:0000256" key="1">
    <source>
        <dbReference type="SAM" id="Phobius"/>
    </source>
</evidence>
<evidence type="ECO:0000313" key="2">
    <source>
        <dbReference type="EMBL" id="KZS01153.1"/>
    </source>
</evidence>
<comment type="caution">
    <text evidence="2">The sequence shown here is derived from an EMBL/GenBank/DDBJ whole genome shotgun (WGS) entry which is preliminary data.</text>
</comment>
<feature type="transmembrane region" description="Helical" evidence="1">
    <location>
        <begin position="50"/>
        <end position="67"/>
    </location>
</feature>
<gene>
    <name evidence="2" type="ORF">APZ42_002269</name>
</gene>
<keyword evidence="1" id="KW-1133">Transmembrane helix</keyword>
<keyword evidence="1" id="KW-0472">Membrane</keyword>
<organism evidence="2 3">
    <name type="scientific">Daphnia magna</name>
    <dbReference type="NCBI Taxonomy" id="35525"/>
    <lineage>
        <taxon>Eukaryota</taxon>
        <taxon>Metazoa</taxon>
        <taxon>Ecdysozoa</taxon>
        <taxon>Arthropoda</taxon>
        <taxon>Crustacea</taxon>
        <taxon>Branchiopoda</taxon>
        <taxon>Diplostraca</taxon>
        <taxon>Cladocera</taxon>
        <taxon>Anomopoda</taxon>
        <taxon>Daphniidae</taxon>
        <taxon>Daphnia</taxon>
    </lineage>
</organism>
<dbReference type="EMBL" id="LRGB01007489">
    <property type="protein sequence ID" value="KZS01153.1"/>
    <property type="molecule type" value="Genomic_DNA"/>
</dbReference>
<keyword evidence="3" id="KW-1185">Reference proteome</keyword>
<accession>A0A164IDW3</accession>
<protein>
    <submittedName>
        <fullName evidence="2">Uncharacterized protein</fullName>
    </submittedName>
</protein>
<reference evidence="2 3" key="1">
    <citation type="submission" date="2016-03" db="EMBL/GenBank/DDBJ databases">
        <title>EvidentialGene: Evidence-directed Construction of Genes on Genomes.</title>
        <authorList>
            <person name="Gilbert D.G."/>
            <person name="Choi J.-H."/>
            <person name="Mockaitis K."/>
            <person name="Colbourne J."/>
            <person name="Pfrender M."/>
        </authorList>
    </citation>
    <scope>NUCLEOTIDE SEQUENCE [LARGE SCALE GENOMIC DNA]</scope>
    <source>
        <strain evidence="2 3">Xinb3</strain>
        <tissue evidence="2">Complete organism</tissue>
    </source>
</reference>
<sequence>MAGHCPVEQNSLYVYSLCSNNNLNCFVLFFRSDDVFRSSLSNRTREVSPIVIIVILGNIVAMSWHHFSFI</sequence>
<name>A0A164IDW3_9CRUS</name>
<dbReference type="Proteomes" id="UP000076858">
    <property type="component" value="Unassembled WGS sequence"/>
</dbReference>
<evidence type="ECO:0000313" key="3">
    <source>
        <dbReference type="Proteomes" id="UP000076858"/>
    </source>
</evidence>
<keyword evidence="1" id="KW-0812">Transmembrane</keyword>